<dbReference type="Gene3D" id="1.10.150.130">
    <property type="match status" value="1"/>
</dbReference>
<evidence type="ECO:0000256" key="5">
    <source>
        <dbReference type="PROSITE-ProRule" id="PRU01248"/>
    </source>
</evidence>
<dbReference type="EMBL" id="BAABBV010000001">
    <property type="protein sequence ID" value="GAA4155995.1"/>
    <property type="molecule type" value="Genomic_DNA"/>
</dbReference>
<comment type="caution">
    <text evidence="8">The sequence shown here is derived from an EMBL/GenBank/DDBJ whole genome shotgun (WGS) entry which is preliminary data.</text>
</comment>
<evidence type="ECO:0000256" key="3">
    <source>
        <dbReference type="ARBA" id="ARBA00023125"/>
    </source>
</evidence>
<keyword evidence="3 5" id="KW-0238">DNA-binding</keyword>
<sequence>MSMAAIDDYMTVSGKRYRVRYRLPDTRQASKGGFKTKRDAERWLHENEAARHRGEMLDPIAGKATVGALGAEWLASRAHLKPSSNSAYESAWRIHVEPKWGNRQVAGIRPSEVQAWIAELGAPSAVPEKRGPGRPRSSKGLSPTMVRRCHDIIAGVLDAAVSDGRISRNPARGAKLPRKTKRRHNYLTRAEVEALADAAGERGLIVRTLALTGIRWGELAGLNVGDVDLERRRLHIERTASRVDGYVQIGTPKDHEQRVVAFPASLADALREQVGDRSPDAILFPYSHGGHMVTPTVSEGSWYDRALAGAGLPPDVTIHDLRHTYASLAIRSGANPKVVQRQLGHASISQTMDTYADLWPDDLNAAADALDDMGFD</sequence>
<keyword evidence="2" id="KW-0229">DNA integration</keyword>
<feature type="domain" description="Tyr recombinase" evidence="6">
    <location>
        <begin position="182"/>
        <end position="368"/>
    </location>
</feature>
<feature type="domain" description="Core-binding (CB)" evidence="7">
    <location>
        <begin position="64"/>
        <end position="161"/>
    </location>
</feature>
<evidence type="ECO:0000259" key="6">
    <source>
        <dbReference type="PROSITE" id="PS51898"/>
    </source>
</evidence>
<dbReference type="PANTHER" id="PTHR30349:SF64">
    <property type="entry name" value="PROPHAGE INTEGRASE INTD-RELATED"/>
    <property type="match status" value="1"/>
</dbReference>
<dbReference type="InterPro" id="IPR050090">
    <property type="entry name" value="Tyrosine_recombinase_XerCD"/>
</dbReference>
<reference evidence="8" key="2">
    <citation type="submission" date="2023-12" db="EMBL/GenBank/DDBJ databases">
        <authorList>
            <person name="Sun Q."/>
            <person name="Inoue M."/>
        </authorList>
    </citation>
    <scope>NUCLEOTIDE SEQUENCE</scope>
    <source>
        <strain evidence="8">JCM 17590</strain>
    </source>
</reference>
<dbReference type="SUPFAM" id="SSF56349">
    <property type="entry name" value="DNA breaking-rejoining enzymes"/>
    <property type="match status" value="1"/>
</dbReference>
<dbReference type="InterPro" id="IPR002104">
    <property type="entry name" value="Integrase_catalytic"/>
</dbReference>
<evidence type="ECO:0000313" key="8">
    <source>
        <dbReference type="EMBL" id="GAA4155995.1"/>
    </source>
</evidence>
<comment type="similarity">
    <text evidence="1">Belongs to the 'phage' integrase family.</text>
</comment>
<evidence type="ECO:0000256" key="4">
    <source>
        <dbReference type="ARBA" id="ARBA00023172"/>
    </source>
</evidence>
<dbReference type="CDD" id="cd01189">
    <property type="entry name" value="INT_ICEBs1_C_like"/>
    <property type="match status" value="1"/>
</dbReference>
<name>A0ABP7ZFD1_9MICO</name>
<dbReference type="InterPro" id="IPR028259">
    <property type="entry name" value="AP2-like_int_N"/>
</dbReference>
<reference evidence="8" key="1">
    <citation type="journal article" date="2014" name="Int. J. Syst. Evol. Microbiol.">
        <title>Complete genome of a new Firmicutes species belonging to the dominant human colonic microbiota ('Ruminococcus bicirculans') reveals two chromosomes and a selective capacity to utilize plant glucans.</title>
        <authorList>
            <consortium name="NISC Comparative Sequencing Program"/>
            <person name="Wegmann U."/>
            <person name="Louis P."/>
            <person name="Goesmann A."/>
            <person name="Henrissat B."/>
            <person name="Duncan S.H."/>
            <person name="Flint H.J."/>
        </authorList>
    </citation>
    <scope>NUCLEOTIDE SEQUENCE</scope>
    <source>
        <strain evidence="8">JCM 17590</strain>
    </source>
</reference>
<dbReference type="PANTHER" id="PTHR30349">
    <property type="entry name" value="PHAGE INTEGRASE-RELATED"/>
    <property type="match status" value="1"/>
</dbReference>
<evidence type="ECO:0000259" key="7">
    <source>
        <dbReference type="PROSITE" id="PS51900"/>
    </source>
</evidence>
<dbReference type="InterPro" id="IPR011010">
    <property type="entry name" value="DNA_brk_join_enz"/>
</dbReference>
<protein>
    <submittedName>
        <fullName evidence="8">Site-specific integrase</fullName>
    </submittedName>
</protein>
<accession>A0ABP7ZFD1</accession>
<dbReference type="PROSITE" id="PS51900">
    <property type="entry name" value="CB"/>
    <property type="match status" value="1"/>
</dbReference>
<dbReference type="PROSITE" id="PS51898">
    <property type="entry name" value="TYR_RECOMBINASE"/>
    <property type="match status" value="1"/>
</dbReference>
<evidence type="ECO:0000256" key="1">
    <source>
        <dbReference type="ARBA" id="ARBA00008857"/>
    </source>
</evidence>
<keyword evidence="9" id="KW-1185">Reference proteome</keyword>
<proteinExistence type="inferred from homology"/>
<gene>
    <name evidence="8" type="ORF">GCM10022286_05740</name>
</gene>
<dbReference type="Pfam" id="PF14657">
    <property type="entry name" value="Arm-DNA-bind_4"/>
    <property type="match status" value="1"/>
</dbReference>
<dbReference type="InterPro" id="IPR044068">
    <property type="entry name" value="CB"/>
</dbReference>
<evidence type="ECO:0000256" key="2">
    <source>
        <dbReference type="ARBA" id="ARBA00022908"/>
    </source>
</evidence>
<dbReference type="InterPro" id="IPR010998">
    <property type="entry name" value="Integrase_recombinase_N"/>
</dbReference>
<dbReference type="Pfam" id="PF14659">
    <property type="entry name" value="Phage_int_SAM_3"/>
    <property type="match status" value="1"/>
</dbReference>
<dbReference type="InterPro" id="IPR004107">
    <property type="entry name" value="Integrase_SAM-like_N"/>
</dbReference>
<evidence type="ECO:0000313" key="9">
    <source>
        <dbReference type="Proteomes" id="UP001415169"/>
    </source>
</evidence>
<dbReference type="Proteomes" id="UP001415169">
    <property type="component" value="Unassembled WGS sequence"/>
</dbReference>
<dbReference type="Gene3D" id="1.10.443.10">
    <property type="entry name" value="Intergrase catalytic core"/>
    <property type="match status" value="1"/>
</dbReference>
<keyword evidence="4" id="KW-0233">DNA recombination</keyword>
<dbReference type="InterPro" id="IPR013762">
    <property type="entry name" value="Integrase-like_cat_sf"/>
</dbReference>
<dbReference type="Pfam" id="PF00589">
    <property type="entry name" value="Phage_integrase"/>
    <property type="match status" value="1"/>
</dbReference>
<organism evidence="8 9">
    <name type="scientific">Gryllotalpicola daejeonensis</name>
    <dbReference type="NCBI Taxonomy" id="993087"/>
    <lineage>
        <taxon>Bacteria</taxon>
        <taxon>Bacillati</taxon>
        <taxon>Actinomycetota</taxon>
        <taxon>Actinomycetes</taxon>
        <taxon>Micrococcales</taxon>
        <taxon>Microbacteriaceae</taxon>
        <taxon>Gryllotalpicola</taxon>
    </lineage>
</organism>